<accession>A0A9X2HEM4</accession>
<gene>
    <name evidence="4" type="ORF">NBM05_07415</name>
</gene>
<dbReference type="Proteomes" id="UP001139502">
    <property type="component" value="Unassembled WGS sequence"/>
</dbReference>
<evidence type="ECO:0000313" key="5">
    <source>
        <dbReference type="Proteomes" id="UP001139502"/>
    </source>
</evidence>
<keyword evidence="3" id="KW-0812">Transmembrane</keyword>
<proteinExistence type="predicted"/>
<feature type="transmembrane region" description="Helical" evidence="3">
    <location>
        <begin position="12"/>
        <end position="35"/>
    </location>
</feature>
<dbReference type="SUPFAM" id="SSF63817">
    <property type="entry name" value="Sortase"/>
    <property type="match status" value="1"/>
</dbReference>
<sequence length="236" mass="24935">MSSEATQHSPRTKITLIIAGLIALAVAVISCAALWGNPHQQPAASTETVSVDDDGLARAPEPEATFQDESCPAPEEQDPQLNPNEWAMPGLDAAAAFTPTQGTTVELPDAPDGIYYSPSMPVGHDQGATVLAGHVDYAPGALSDQGGELSPWGHLHEASACNVVYASDQDGQTHAYQVTDLYTVDQDHLPEDELFRASGDPALYLITCSGPSVQDAGGQFQFGYEHNLIIKAEPIN</sequence>
<evidence type="ECO:0000256" key="2">
    <source>
        <dbReference type="SAM" id="MobiDB-lite"/>
    </source>
</evidence>
<dbReference type="InterPro" id="IPR005754">
    <property type="entry name" value="Sortase"/>
</dbReference>
<dbReference type="EMBL" id="JANAFB010000014">
    <property type="protein sequence ID" value="MCP3425839.1"/>
    <property type="molecule type" value="Genomic_DNA"/>
</dbReference>
<keyword evidence="3" id="KW-0472">Membrane</keyword>
<dbReference type="CDD" id="cd05829">
    <property type="entry name" value="Sortase_F"/>
    <property type="match status" value="1"/>
</dbReference>
<dbReference type="Gene3D" id="2.40.260.10">
    <property type="entry name" value="Sortase"/>
    <property type="match status" value="1"/>
</dbReference>
<feature type="compositionally biased region" description="Polar residues" evidence="2">
    <location>
        <begin position="39"/>
        <end position="49"/>
    </location>
</feature>
<evidence type="ECO:0000256" key="1">
    <source>
        <dbReference type="ARBA" id="ARBA00022801"/>
    </source>
</evidence>
<name>A0A9X2HEM4_9MICC</name>
<keyword evidence="5" id="KW-1185">Reference proteome</keyword>
<keyword evidence="1" id="KW-0378">Hydrolase</keyword>
<organism evidence="4 5">
    <name type="scientific">Rothia santali</name>
    <dbReference type="NCBI Taxonomy" id="2949643"/>
    <lineage>
        <taxon>Bacteria</taxon>
        <taxon>Bacillati</taxon>
        <taxon>Actinomycetota</taxon>
        <taxon>Actinomycetes</taxon>
        <taxon>Micrococcales</taxon>
        <taxon>Micrococcaceae</taxon>
        <taxon>Rothia</taxon>
    </lineage>
</organism>
<protein>
    <submittedName>
        <fullName evidence="4">Sortase</fullName>
    </submittedName>
</protein>
<feature type="region of interest" description="Disordered" evidence="2">
    <location>
        <begin position="39"/>
        <end position="85"/>
    </location>
</feature>
<dbReference type="AlphaFoldDB" id="A0A9X2HEM4"/>
<dbReference type="RefSeq" id="WP_254166231.1">
    <property type="nucleotide sequence ID" value="NZ_JANAFB010000014.1"/>
</dbReference>
<comment type="caution">
    <text evidence="4">The sequence shown here is derived from an EMBL/GenBank/DDBJ whole genome shotgun (WGS) entry which is preliminary data.</text>
</comment>
<dbReference type="InterPro" id="IPR023365">
    <property type="entry name" value="Sortase_dom-sf"/>
</dbReference>
<dbReference type="GO" id="GO:0016787">
    <property type="term" value="F:hydrolase activity"/>
    <property type="evidence" value="ECO:0007669"/>
    <property type="project" value="UniProtKB-KW"/>
</dbReference>
<evidence type="ECO:0000313" key="4">
    <source>
        <dbReference type="EMBL" id="MCP3425839.1"/>
    </source>
</evidence>
<dbReference type="Pfam" id="PF04203">
    <property type="entry name" value="Sortase"/>
    <property type="match status" value="1"/>
</dbReference>
<evidence type="ECO:0000256" key="3">
    <source>
        <dbReference type="SAM" id="Phobius"/>
    </source>
</evidence>
<keyword evidence="3" id="KW-1133">Transmembrane helix</keyword>
<dbReference type="InterPro" id="IPR042001">
    <property type="entry name" value="Sortase_F"/>
</dbReference>
<reference evidence="4" key="1">
    <citation type="submission" date="2022-06" db="EMBL/GenBank/DDBJ databases">
        <title>Rothia sp. isolated from sandalwood seedling.</title>
        <authorList>
            <person name="Tuikhar N."/>
            <person name="Kirdat K."/>
            <person name="Thorat V."/>
            <person name="Swetha P."/>
            <person name="Padma S."/>
            <person name="Sundararaj R."/>
            <person name="Yadav A."/>
        </authorList>
    </citation>
    <scope>NUCLEOTIDE SEQUENCE</scope>
    <source>
        <strain evidence="4">AR01</strain>
    </source>
</reference>